<accession>A0A246S1V8</accession>
<protein>
    <submittedName>
        <fullName evidence="3">Uncharacterized protein</fullName>
    </submittedName>
</protein>
<evidence type="ECO:0000256" key="2">
    <source>
        <dbReference type="SAM" id="Phobius"/>
    </source>
</evidence>
<keyword evidence="2" id="KW-0472">Membrane</keyword>
<dbReference type="RefSeq" id="WP_088699703.1">
    <property type="nucleotide sequence ID" value="NZ_JPUA01000024.1"/>
</dbReference>
<organism evidence="3 4">
    <name type="scientific">Halomonas campaniensis</name>
    <dbReference type="NCBI Taxonomy" id="213554"/>
    <lineage>
        <taxon>Bacteria</taxon>
        <taxon>Pseudomonadati</taxon>
        <taxon>Pseudomonadota</taxon>
        <taxon>Gammaproteobacteria</taxon>
        <taxon>Oceanospirillales</taxon>
        <taxon>Halomonadaceae</taxon>
        <taxon>Halomonas</taxon>
    </lineage>
</organism>
<evidence type="ECO:0000313" key="4">
    <source>
        <dbReference type="Proteomes" id="UP000197334"/>
    </source>
</evidence>
<name>A0A246S1V8_9GAMM</name>
<dbReference type="AlphaFoldDB" id="A0A246S1V8"/>
<keyword evidence="2" id="KW-1133">Transmembrane helix</keyword>
<feature type="region of interest" description="Disordered" evidence="1">
    <location>
        <begin position="92"/>
        <end position="117"/>
    </location>
</feature>
<gene>
    <name evidence="3" type="ORF">JI62_08175</name>
</gene>
<feature type="transmembrane region" description="Helical" evidence="2">
    <location>
        <begin position="6"/>
        <end position="23"/>
    </location>
</feature>
<comment type="caution">
    <text evidence="3">The sequence shown here is derived from an EMBL/GenBank/DDBJ whole genome shotgun (WGS) entry which is preliminary data.</text>
</comment>
<keyword evidence="4" id="KW-1185">Reference proteome</keyword>
<reference evidence="3 4" key="1">
    <citation type="submission" date="2014-08" db="EMBL/GenBank/DDBJ databases">
        <title>Draft genome sequence of a novel L-asparaginase producing marine bacterium, Halomonas campaniensis.</title>
        <authorList>
            <person name="Sundarakrishnan B."/>
            <person name="Moushumi Priya A."/>
            <person name="Raman G."/>
            <person name="Sakthivel N."/>
            <person name="Park S."/>
            <person name="Jayachandran S."/>
        </authorList>
    </citation>
    <scope>NUCLEOTIDE SEQUENCE [LARGE SCALE GENOMIC DNA]</scope>
    <source>
        <strain evidence="3 4">SK03</strain>
    </source>
</reference>
<dbReference type="OrthoDB" id="6174654at2"/>
<evidence type="ECO:0000256" key="1">
    <source>
        <dbReference type="SAM" id="MobiDB-lite"/>
    </source>
</evidence>
<keyword evidence="2" id="KW-0812">Transmembrane</keyword>
<evidence type="ECO:0000313" key="3">
    <source>
        <dbReference type="EMBL" id="OWV30177.1"/>
    </source>
</evidence>
<proteinExistence type="predicted"/>
<sequence>MLTKVGLIIVGVLVIAVIMQYQYTSHLKEMVAIERQAAENARQRTQEARQQTLEALGELETAERRRRLAEADIKALQEELAEQAEDYNILRQRIQRSPASDDGPVAPVLRSTLESLP</sequence>
<dbReference type="EMBL" id="JPUA01000024">
    <property type="protein sequence ID" value="OWV30177.1"/>
    <property type="molecule type" value="Genomic_DNA"/>
</dbReference>
<dbReference type="Proteomes" id="UP000197334">
    <property type="component" value="Unassembled WGS sequence"/>
</dbReference>